<dbReference type="Proteomes" id="UP000030428">
    <property type="component" value="Unassembled WGS sequence"/>
</dbReference>
<keyword evidence="1" id="KW-1133">Transmembrane helix</keyword>
<evidence type="ECO:0000313" key="3">
    <source>
        <dbReference type="Proteomes" id="UP000030428"/>
    </source>
</evidence>
<gene>
    <name evidence="2" type="ORF">PN36_15690</name>
</gene>
<evidence type="ECO:0000313" key="2">
    <source>
        <dbReference type="EMBL" id="KHD06370.1"/>
    </source>
</evidence>
<organism evidence="2 3">
    <name type="scientific">Candidatus Thiomargarita nelsonii</name>
    <dbReference type="NCBI Taxonomy" id="1003181"/>
    <lineage>
        <taxon>Bacteria</taxon>
        <taxon>Pseudomonadati</taxon>
        <taxon>Pseudomonadota</taxon>
        <taxon>Gammaproteobacteria</taxon>
        <taxon>Thiotrichales</taxon>
        <taxon>Thiotrichaceae</taxon>
        <taxon>Thiomargarita</taxon>
    </lineage>
</organism>
<reference evidence="2 3" key="1">
    <citation type="journal article" date="2016" name="Front. Microbiol.">
        <title>Single-Cell (Meta-)Genomics of a Dimorphic Candidatus Thiomargarita nelsonii Reveals Genomic Plasticity.</title>
        <authorList>
            <person name="Flood B.E."/>
            <person name="Fliss P."/>
            <person name="Jones D.S."/>
            <person name="Dick G.J."/>
            <person name="Jain S."/>
            <person name="Kaster A.K."/>
            <person name="Winkel M."/>
            <person name="Mussmann M."/>
            <person name="Bailey J."/>
        </authorList>
    </citation>
    <scope>NUCLEOTIDE SEQUENCE [LARGE SCALE GENOMIC DNA]</scope>
    <source>
        <strain evidence="2">Hydrate Ridge</strain>
    </source>
</reference>
<sequence length="322" mass="36751">MGKAIVFRLLTTIAILLFIVIYSSPIWWVSLKAPNYPPEAFPDGVRIHFHINGVFNGCQKLDRDEIYEEEALNCVHEMDTINHYVGMYPIASGGPIERALSQFLFAFLILLLLTFMVSGSKFQAATFTVGCGVIIVWAYMTLFTPGGVTLMSEGYQEVLQHSMDMEREEFQDWSGFQALTENFRDTLGMYFRDTAKIAEKVSVLTTATYVVIGALITTMFIFIVGLLWKNKLFYWPLVIIPILLPVFFIFEYAGWLWYFGHNLNEMGAFTLKPFMPTVFGDGKVAQFSTHSYPHYGFGLMMLSSVLLMLAGLIRRKQFRTNE</sequence>
<feature type="transmembrane region" description="Helical" evidence="1">
    <location>
        <begin position="99"/>
        <end position="117"/>
    </location>
</feature>
<evidence type="ECO:0008006" key="4">
    <source>
        <dbReference type="Google" id="ProtNLM"/>
    </source>
</evidence>
<proteinExistence type="predicted"/>
<feature type="transmembrane region" description="Helical" evidence="1">
    <location>
        <begin position="7"/>
        <end position="28"/>
    </location>
</feature>
<evidence type="ECO:0000256" key="1">
    <source>
        <dbReference type="SAM" id="Phobius"/>
    </source>
</evidence>
<dbReference type="AlphaFoldDB" id="A0A0A6P673"/>
<feature type="transmembrane region" description="Helical" evidence="1">
    <location>
        <begin position="207"/>
        <end position="228"/>
    </location>
</feature>
<keyword evidence="3" id="KW-1185">Reference proteome</keyword>
<dbReference type="EMBL" id="JSZA02000056">
    <property type="protein sequence ID" value="KHD06370.1"/>
    <property type="molecule type" value="Genomic_DNA"/>
</dbReference>
<name>A0A0A6P673_9GAMM</name>
<feature type="transmembrane region" description="Helical" evidence="1">
    <location>
        <begin position="124"/>
        <end position="142"/>
    </location>
</feature>
<accession>A0A0A6P673</accession>
<comment type="caution">
    <text evidence="2">The sequence shown here is derived from an EMBL/GenBank/DDBJ whole genome shotgun (WGS) entry which is preliminary data.</text>
</comment>
<feature type="transmembrane region" description="Helical" evidence="1">
    <location>
        <begin position="235"/>
        <end position="258"/>
    </location>
</feature>
<feature type="transmembrane region" description="Helical" evidence="1">
    <location>
        <begin position="295"/>
        <end position="313"/>
    </location>
</feature>
<keyword evidence="1" id="KW-0812">Transmembrane</keyword>
<keyword evidence="1" id="KW-0472">Membrane</keyword>
<protein>
    <recommendedName>
        <fullName evidence="4">Cytochrome C</fullName>
    </recommendedName>
</protein>